<dbReference type="InterPro" id="IPR012337">
    <property type="entry name" value="RNaseH-like_sf"/>
</dbReference>
<dbReference type="InterPro" id="IPR050951">
    <property type="entry name" value="Retrovirus_Pol_polyprotein"/>
</dbReference>
<dbReference type="GO" id="GO:0005634">
    <property type="term" value="C:nucleus"/>
    <property type="evidence" value="ECO:0007669"/>
    <property type="project" value="UniProtKB-ARBA"/>
</dbReference>
<dbReference type="PANTHER" id="PTHR37984">
    <property type="entry name" value="PROTEIN CBG26694"/>
    <property type="match status" value="1"/>
</dbReference>
<dbReference type="InterPro" id="IPR036397">
    <property type="entry name" value="RNaseH_sf"/>
</dbReference>
<evidence type="ECO:0000313" key="3">
    <source>
        <dbReference type="EMBL" id="SJL15906.1"/>
    </source>
</evidence>
<feature type="domain" description="Integrase catalytic" evidence="2">
    <location>
        <begin position="8"/>
        <end position="167"/>
    </location>
</feature>
<dbReference type="Proteomes" id="UP000219338">
    <property type="component" value="Unassembled WGS sequence"/>
</dbReference>
<dbReference type="OMA" id="VWHIRIL"/>
<dbReference type="GO" id="GO:0003723">
    <property type="term" value="F:RNA binding"/>
    <property type="evidence" value="ECO:0007669"/>
    <property type="project" value="UniProtKB-KW"/>
</dbReference>
<dbReference type="PANTHER" id="PTHR37984:SF5">
    <property type="entry name" value="PROTEIN NYNRIN-LIKE"/>
    <property type="match status" value="1"/>
</dbReference>
<evidence type="ECO:0000259" key="2">
    <source>
        <dbReference type="PROSITE" id="PS50994"/>
    </source>
</evidence>
<keyword evidence="1" id="KW-0694">RNA-binding</keyword>
<sequence length="196" mass="22211">MLRIPPSVTQMPSLFQKVHYDTMVMSLASNKCKYIVHACDSLSSWPEARALQNENTKAIAIWFLEDVICRRGCPYKIVTDNGGPWVAVIQWLKNKYSITGIRIMPYNSQANGKIERGHWDLHEVLFKVTSGNSRKWFYFLPHVLWADRITIKHGTGCSPYFMALGVHPIVPLDVVEATWLVKPPSGILSTVDLIGL</sequence>
<dbReference type="GO" id="GO:0015074">
    <property type="term" value="P:DNA integration"/>
    <property type="evidence" value="ECO:0007669"/>
    <property type="project" value="InterPro"/>
</dbReference>
<evidence type="ECO:0000313" key="4">
    <source>
        <dbReference type="Proteomes" id="UP000219338"/>
    </source>
</evidence>
<dbReference type="OrthoDB" id="446925at2759"/>
<dbReference type="EMBL" id="FUEG01000031">
    <property type="protein sequence ID" value="SJL15906.1"/>
    <property type="molecule type" value="Genomic_DNA"/>
</dbReference>
<protein>
    <recommendedName>
        <fullName evidence="2">Integrase catalytic domain-containing protein</fullName>
    </recommendedName>
</protein>
<dbReference type="STRING" id="47428.A0A284S4K9"/>
<dbReference type="PROSITE" id="PS50994">
    <property type="entry name" value="INTEGRASE"/>
    <property type="match status" value="1"/>
</dbReference>
<accession>A0A284S4K9</accession>
<dbReference type="InterPro" id="IPR001584">
    <property type="entry name" value="Integrase_cat-core"/>
</dbReference>
<organism evidence="3 4">
    <name type="scientific">Armillaria ostoyae</name>
    <name type="common">Armillaria root rot fungus</name>
    <dbReference type="NCBI Taxonomy" id="47428"/>
    <lineage>
        <taxon>Eukaryota</taxon>
        <taxon>Fungi</taxon>
        <taxon>Dikarya</taxon>
        <taxon>Basidiomycota</taxon>
        <taxon>Agaricomycotina</taxon>
        <taxon>Agaricomycetes</taxon>
        <taxon>Agaricomycetidae</taxon>
        <taxon>Agaricales</taxon>
        <taxon>Marasmiineae</taxon>
        <taxon>Physalacriaceae</taxon>
        <taxon>Armillaria</taxon>
    </lineage>
</organism>
<keyword evidence="4" id="KW-1185">Reference proteome</keyword>
<evidence type="ECO:0000256" key="1">
    <source>
        <dbReference type="ARBA" id="ARBA00022884"/>
    </source>
</evidence>
<reference evidence="4" key="1">
    <citation type="journal article" date="2017" name="Nat. Ecol. Evol.">
        <title>Genome expansion and lineage-specific genetic innovations in the forest pathogenic fungi Armillaria.</title>
        <authorList>
            <person name="Sipos G."/>
            <person name="Prasanna A.N."/>
            <person name="Walter M.C."/>
            <person name="O'Connor E."/>
            <person name="Balint B."/>
            <person name="Krizsan K."/>
            <person name="Kiss B."/>
            <person name="Hess J."/>
            <person name="Varga T."/>
            <person name="Slot J."/>
            <person name="Riley R."/>
            <person name="Boka B."/>
            <person name="Rigling D."/>
            <person name="Barry K."/>
            <person name="Lee J."/>
            <person name="Mihaltcheva S."/>
            <person name="LaButti K."/>
            <person name="Lipzen A."/>
            <person name="Waldron R."/>
            <person name="Moloney N.M."/>
            <person name="Sperisen C."/>
            <person name="Kredics L."/>
            <person name="Vagvoelgyi C."/>
            <person name="Patrignani A."/>
            <person name="Fitzpatrick D."/>
            <person name="Nagy I."/>
            <person name="Doyle S."/>
            <person name="Anderson J.B."/>
            <person name="Grigoriev I.V."/>
            <person name="Gueldener U."/>
            <person name="Muensterkoetter M."/>
            <person name="Nagy L.G."/>
        </authorList>
    </citation>
    <scope>NUCLEOTIDE SEQUENCE [LARGE SCALE GENOMIC DNA]</scope>
    <source>
        <strain evidence="4">C18/9</strain>
    </source>
</reference>
<dbReference type="Gene3D" id="3.30.420.10">
    <property type="entry name" value="Ribonuclease H-like superfamily/Ribonuclease H"/>
    <property type="match status" value="1"/>
</dbReference>
<dbReference type="SUPFAM" id="SSF53098">
    <property type="entry name" value="Ribonuclease H-like"/>
    <property type="match status" value="1"/>
</dbReference>
<proteinExistence type="predicted"/>
<name>A0A284S4K9_ARMOS</name>
<gene>
    <name evidence="3" type="ORF">ARMOST_19414</name>
</gene>
<dbReference type="AlphaFoldDB" id="A0A284S4K9"/>